<gene>
    <name evidence="5" type="ORF">HGRIS_001234</name>
</gene>
<name>A0ABR3JQ23_9AGAR</name>
<keyword evidence="1" id="KW-0723">Serine/threonine-protein kinase</keyword>
<proteinExistence type="predicted"/>
<organism evidence="5 6">
    <name type="scientific">Hohenbuehelia grisea</name>
    <dbReference type="NCBI Taxonomy" id="104357"/>
    <lineage>
        <taxon>Eukaryota</taxon>
        <taxon>Fungi</taxon>
        <taxon>Dikarya</taxon>
        <taxon>Basidiomycota</taxon>
        <taxon>Agaricomycotina</taxon>
        <taxon>Agaricomycetes</taxon>
        <taxon>Agaricomycetidae</taxon>
        <taxon>Agaricales</taxon>
        <taxon>Pleurotineae</taxon>
        <taxon>Pleurotaceae</taxon>
        <taxon>Hohenbuehelia</taxon>
    </lineage>
</organism>
<dbReference type="SUPFAM" id="SSF56112">
    <property type="entry name" value="Protein kinase-like (PK-like)"/>
    <property type="match status" value="1"/>
</dbReference>
<comment type="caution">
    <text evidence="5">The sequence shown here is derived from an EMBL/GenBank/DDBJ whole genome shotgun (WGS) entry which is preliminary data.</text>
</comment>
<dbReference type="InterPro" id="IPR011009">
    <property type="entry name" value="Kinase-like_dom_sf"/>
</dbReference>
<evidence type="ECO:0000256" key="2">
    <source>
        <dbReference type="ARBA" id="ARBA00022679"/>
    </source>
</evidence>
<dbReference type="EMBL" id="JASNQZ010000005">
    <property type="protein sequence ID" value="KAL0957437.1"/>
    <property type="molecule type" value="Genomic_DNA"/>
</dbReference>
<feature type="domain" description="Alpha-type protein kinase" evidence="4">
    <location>
        <begin position="56"/>
        <end position="83"/>
    </location>
</feature>
<dbReference type="InterPro" id="IPR004166">
    <property type="entry name" value="a-kinase_dom"/>
</dbReference>
<sequence length="99" mass="11044">MRSFAGRFMSEAQSLSQDHIYSGCTSEFRISDGFMLLLIPKIIQSTMATACLYKKSATIKAFSHFVLQETACQYMFSDIQGTHMTSSKGRTLPLSSLTQ</sequence>
<evidence type="ECO:0000256" key="3">
    <source>
        <dbReference type="ARBA" id="ARBA00022777"/>
    </source>
</evidence>
<keyword evidence="6" id="KW-1185">Reference proteome</keyword>
<evidence type="ECO:0000313" key="5">
    <source>
        <dbReference type="EMBL" id="KAL0957437.1"/>
    </source>
</evidence>
<accession>A0ABR3JQ23</accession>
<evidence type="ECO:0000313" key="6">
    <source>
        <dbReference type="Proteomes" id="UP001556367"/>
    </source>
</evidence>
<dbReference type="Gene3D" id="3.20.200.10">
    <property type="entry name" value="MHCK/EF2 kinase"/>
    <property type="match status" value="1"/>
</dbReference>
<evidence type="ECO:0000256" key="1">
    <source>
        <dbReference type="ARBA" id="ARBA00022527"/>
    </source>
</evidence>
<protein>
    <recommendedName>
        <fullName evidence="4">Alpha-type protein kinase domain-containing protein</fullName>
    </recommendedName>
</protein>
<reference evidence="6" key="1">
    <citation type="submission" date="2024-06" db="EMBL/GenBank/DDBJ databases">
        <title>Multi-omics analyses provide insights into the biosynthesis of the anticancer antibiotic pleurotin in Hohenbuehelia grisea.</title>
        <authorList>
            <person name="Weaver J.A."/>
            <person name="Alberti F."/>
        </authorList>
    </citation>
    <scope>NUCLEOTIDE SEQUENCE [LARGE SCALE GENOMIC DNA]</scope>
    <source>
        <strain evidence="6">T-177</strain>
    </source>
</reference>
<keyword evidence="2" id="KW-0808">Transferase</keyword>
<keyword evidence="3" id="KW-0418">Kinase</keyword>
<dbReference type="Proteomes" id="UP001556367">
    <property type="component" value="Unassembled WGS sequence"/>
</dbReference>
<evidence type="ECO:0000259" key="4">
    <source>
        <dbReference type="Pfam" id="PF02816"/>
    </source>
</evidence>
<dbReference type="Pfam" id="PF02816">
    <property type="entry name" value="Alpha_kinase"/>
    <property type="match status" value="1"/>
</dbReference>